<keyword evidence="5" id="KW-0472">Membrane</keyword>
<dbReference type="GO" id="GO:0005737">
    <property type="term" value="C:cytoplasm"/>
    <property type="evidence" value="ECO:0007669"/>
    <property type="project" value="TreeGrafter"/>
</dbReference>
<dbReference type="InterPro" id="IPR011989">
    <property type="entry name" value="ARM-like"/>
</dbReference>
<sequence length="477" mass="56339">MIVSIPETALKQESIDVSKIEQFTKIYVDTGDRYHFLFAIVHMHTCLCVCDKNDNNNNDHDPKSRQLLAAILEATKFKSDQRIPAYTMYFWEHFLEPFLIEIKQMNPNDDVDDFSVDFERNWHGWPKWFVDNVIPQLTIVMVSNCEWPEDSNEEDADNLDAIHSHRWQCSDILAKIAKILSAQHLLEQFCKMLTSLVNTSNPSPKVNMQIEAILFAIRSNYKVYEKPKENETHPLTEVLFKNYRTRCTAITLIARHANFLNVRDETFDKCMQYVCQGFQNPKVSDDAAHCIASVCEEFCTEPAFIQKHWPTLLQLYERSFALSIHDACELTRGLVVVICALNHYEKAQQWLKAILDTPVKYLDTMSKNHVKELRIDEQRTITLLDIMKRISIIWKFCVFSSDFPTRTTDGTKLTPLLVLFFQKLWPYFKAILETYKVRFFFFFFIYFILFIFWPPFFFTLKETYITHKTNKQRMMMT</sequence>
<dbReference type="SUPFAM" id="SSF48371">
    <property type="entry name" value="ARM repeat"/>
    <property type="match status" value="1"/>
</dbReference>
<evidence type="ECO:0000256" key="5">
    <source>
        <dbReference type="SAM" id="Phobius"/>
    </source>
</evidence>
<gene>
    <name evidence="6" type="ORF">RFI_15641</name>
</gene>
<dbReference type="AlphaFoldDB" id="X6N732"/>
<dbReference type="InterPro" id="IPR016024">
    <property type="entry name" value="ARM-type_fold"/>
</dbReference>
<reference evidence="6 7" key="1">
    <citation type="journal article" date="2013" name="Curr. Biol.">
        <title>The Genome of the Foraminiferan Reticulomyxa filosa.</title>
        <authorList>
            <person name="Glockner G."/>
            <person name="Hulsmann N."/>
            <person name="Schleicher M."/>
            <person name="Noegel A.A."/>
            <person name="Eichinger L."/>
            <person name="Gallinger C."/>
            <person name="Pawlowski J."/>
            <person name="Sierra R."/>
            <person name="Euteneuer U."/>
            <person name="Pillet L."/>
            <person name="Moustafa A."/>
            <person name="Platzer M."/>
            <person name="Groth M."/>
            <person name="Szafranski K."/>
            <person name="Schliwa M."/>
        </authorList>
    </citation>
    <scope>NUCLEOTIDE SEQUENCE [LARGE SCALE GENOMIC DNA]</scope>
</reference>
<name>X6N732_RETFI</name>
<keyword evidence="5" id="KW-0812">Transmembrane</keyword>
<evidence type="ECO:0000313" key="7">
    <source>
        <dbReference type="Proteomes" id="UP000023152"/>
    </source>
</evidence>
<dbReference type="PANTHER" id="PTHR12363">
    <property type="entry name" value="TRANSPORTIN 3 AND IMPORTIN 13"/>
    <property type="match status" value="1"/>
</dbReference>
<dbReference type="GO" id="GO:0006606">
    <property type="term" value="P:protein import into nucleus"/>
    <property type="evidence" value="ECO:0007669"/>
    <property type="project" value="TreeGrafter"/>
</dbReference>
<evidence type="ECO:0000313" key="6">
    <source>
        <dbReference type="EMBL" id="ETO21559.1"/>
    </source>
</evidence>
<organism evidence="6 7">
    <name type="scientific">Reticulomyxa filosa</name>
    <dbReference type="NCBI Taxonomy" id="46433"/>
    <lineage>
        <taxon>Eukaryota</taxon>
        <taxon>Sar</taxon>
        <taxon>Rhizaria</taxon>
        <taxon>Retaria</taxon>
        <taxon>Foraminifera</taxon>
        <taxon>Monothalamids</taxon>
        <taxon>Reticulomyxidae</taxon>
        <taxon>Reticulomyxa</taxon>
    </lineage>
</organism>
<dbReference type="EMBL" id="ASPP01011507">
    <property type="protein sequence ID" value="ETO21559.1"/>
    <property type="molecule type" value="Genomic_DNA"/>
</dbReference>
<dbReference type="Gene3D" id="1.25.10.10">
    <property type="entry name" value="Leucine-rich Repeat Variant"/>
    <property type="match status" value="1"/>
</dbReference>
<evidence type="ECO:0000256" key="3">
    <source>
        <dbReference type="ARBA" id="ARBA00022448"/>
    </source>
</evidence>
<protein>
    <submittedName>
        <fullName evidence="6">Uncharacterized protein</fullName>
    </submittedName>
</protein>
<dbReference type="GO" id="GO:0005634">
    <property type="term" value="C:nucleus"/>
    <property type="evidence" value="ECO:0007669"/>
    <property type="project" value="UniProtKB-SubCell"/>
</dbReference>
<keyword evidence="7" id="KW-1185">Reference proteome</keyword>
<accession>X6N732</accession>
<comment type="similarity">
    <text evidence="2">Belongs to the importin beta family.</text>
</comment>
<dbReference type="Proteomes" id="UP000023152">
    <property type="component" value="Unassembled WGS sequence"/>
</dbReference>
<dbReference type="InterPro" id="IPR051345">
    <property type="entry name" value="Importin_beta-like_NTR"/>
</dbReference>
<dbReference type="PANTHER" id="PTHR12363:SF33">
    <property type="entry name" value="IMPORTIN-13"/>
    <property type="match status" value="1"/>
</dbReference>
<evidence type="ECO:0000256" key="2">
    <source>
        <dbReference type="ARBA" id="ARBA00007991"/>
    </source>
</evidence>
<comment type="caution">
    <text evidence="6">The sequence shown here is derived from an EMBL/GenBank/DDBJ whole genome shotgun (WGS) entry which is preliminary data.</text>
</comment>
<keyword evidence="3" id="KW-0813">Transport</keyword>
<keyword evidence="4" id="KW-0539">Nucleus</keyword>
<feature type="transmembrane region" description="Helical" evidence="5">
    <location>
        <begin position="439"/>
        <end position="460"/>
    </location>
</feature>
<keyword evidence="5" id="KW-1133">Transmembrane helix</keyword>
<evidence type="ECO:0000256" key="1">
    <source>
        <dbReference type="ARBA" id="ARBA00004123"/>
    </source>
</evidence>
<comment type="subcellular location">
    <subcellularLocation>
        <location evidence="1">Nucleus</location>
    </subcellularLocation>
</comment>
<proteinExistence type="inferred from homology"/>
<evidence type="ECO:0000256" key="4">
    <source>
        <dbReference type="ARBA" id="ARBA00023242"/>
    </source>
</evidence>